<accession>A0AAD5QGT7</accession>
<dbReference type="Proteomes" id="UP001196413">
    <property type="component" value="Unassembled WGS sequence"/>
</dbReference>
<evidence type="ECO:0000313" key="3">
    <source>
        <dbReference type="Proteomes" id="UP001196413"/>
    </source>
</evidence>
<keyword evidence="3" id="KW-1185">Reference proteome</keyword>
<dbReference type="GO" id="GO:0003688">
    <property type="term" value="F:DNA replication origin binding"/>
    <property type="evidence" value="ECO:0007669"/>
    <property type="project" value="TreeGrafter"/>
</dbReference>
<protein>
    <recommendedName>
        <fullName evidence="1">Origin recognition complex subunit 5 C-terminal domain-containing protein</fullName>
    </recommendedName>
</protein>
<proteinExistence type="predicted"/>
<gene>
    <name evidence="2" type="ORF">KIN20_002532</name>
</gene>
<dbReference type="GO" id="GO:0005664">
    <property type="term" value="C:nuclear origin of replication recognition complex"/>
    <property type="evidence" value="ECO:0007669"/>
    <property type="project" value="TreeGrafter"/>
</dbReference>
<dbReference type="Pfam" id="PF14630">
    <property type="entry name" value="ORC5_C"/>
    <property type="match status" value="1"/>
</dbReference>
<organism evidence="2 3">
    <name type="scientific">Parelaphostrongylus tenuis</name>
    <name type="common">Meningeal worm</name>
    <dbReference type="NCBI Taxonomy" id="148309"/>
    <lineage>
        <taxon>Eukaryota</taxon>
        <taxon>Metazoa</taxon>
        <taxon>Ecdysozoa</taxon>
        <taxon>Nematoda</taxon>
        <taxon>Chromadorea</taxon>
        <taxon>Rhabditida</taxon>
        <taxon>Rhabditina</taxon>
        <taxon>Rhabditomorpha</taxon>
        <taxon>Strongyloidea</taxon>
        <taxon>Metastrongylidae</taxon>
        <taxon>Parelaphostrongylus</taxon>
    </lineage>
</organism>
<reference evidence="2" key="1">
    <citation type="submission" date="2021-06" db="EMBL/GenBank/DDBJ databases">
        <title>Parelaphostrongylus tenuis whole genome reference sequence.</title>
        <authorList>
            <person name="Garwood T.J."/>
            <person name="Larsen P.A."/>
            <person name="Fountain-Jones N.M."/>
            <person name="Garbe J.R."/>
            <person name="Macchietto M.G."/>
            <person name="Kania S.A."/>
            <person name="Gerhold R.W."/>
            <person name="Richards J.E."/>
            <person name="Wolf T.M."/>
        </authorList>
    </citation>
    <scope>NUCLEOTIDE SEQUENCE</scope>
    <source>
        <strain evidence="2">MNPRO001-30</strain>
        <tissue evidence="2">Meninges</tissue>
    </source>
</reference>
<feature type="domain" description="Origin recognition complex subunit 5 C-terminal" evidence="1">
    <location>
        <begin position="234"/>
        <end position="358"/>
    </location>
</feature>
<comment type="caution">
    <text evidence="2">The sequence shown here is derived from an EMBL/GenBank/DDBJ whole genome shotgun (WGS) entry which is preliminary data.</text>
</comment>
<evidence type="ECO:0000259" key="1">
    <source>
        <dbReference type="Pfam" id="PF14630"/>
    </source>
</evidence>
<dbReference type="GO" id="GO:0006270">
    <property type="term" value="P:DNA replication initiation"/>
    <property type="evidence" value="ECO:0007669"/>
    <property type="project" value="TreeGrafter"/>
</dbReference>
<dbReference type="PANTHER" id="PTHR12705">
    <property type="entry name" value="ORIGIN RECOGNITION COMPLEX SUBUNIT 5"/>
    <property type="match status" value="1"/>
</dbReference>
<sequence length="358" mass="40386">MRSKSVRQLHAILSRWTSISHIHCYGLEEAGVLEAIEEELAILHEEDPSSMYVIINCYLANGSLKLLVDEIIRALKLSRYGKIDSVDALASILETNLFTTPAFVVVSSVSCQTLLSLPKLMSILCCHTREEPLIRFVTHSELPWDRIGVLSTFSAPVSIGFENLSEEECVDLLAGIVVKDGIDRKVRIACDKYSEKYGDVGRIRNMKLLPVLDAMDETDCFWEDENARDAPINLPLSAKYLLVASFCASHNPPATDRRYFVKFHGREKRSEFRERRAEQAAEQRDIEAKAADLQRIKCIYFTLTVLYPTEDIHMDIDVNSQIASLCDCGLLARTTSAANLDQARFRCMLSFENVNEIA</sequence>
<dbReference type="InterPro" id="IPR020796">
    <property type="entry name" value="ORC5"/>
</dbReference>
<dbReference type="InterPro" id="IPR047088">
    <property type="entry name" value="ORC5_C"/>
</dbReference>
<evidence type="ECO:0000313" key="2">
    <source>
        <dbReference type="EMBL" id="KAJ1347470.1"/>
    </source>
</evidence>
<dbReference type="PANTHER" id="PTHR12705:SF0">
    <property type="entry name" value="ORIGIN RECOGNITION COMPLEX SUBUNIT 5"/>
    <property type="match status" value="1"/>
</dbReference>
<dbReference type="AlphaFoldDB" id="A0AAD5QGT7"/>
<name>A0AAD5QGT7_PARTN</name>
<feature type="non-terminal residue" evidence="2">
    <location>
        <position position="358"/>
    </location>
</feature>
<dbReference type="EMBL" id="JAHQIW010000317">
    <property type="protein sequence ID" value="KAJ1347470.1"/>
    <property type="molecule type" value="Genomic_DNA"/>
</dbReference>